<dbReference type="GO" id="GO:0005262">
    <property type="term" value="F:calcium channel activity"/>
    <property type="evidence" value="ECO:0007669"/>
    <property type="project" value="TreeGrafter"/>
</dbReference>
<feature type="chain" id="PRO_5035890913" description="EGF-like domain-containing protein" evidence="9">
    <location>
        <begin position="23"/>
        <end position="2597"/>
    </location>
</feature>
<dbReference type="Gene3D" id="2.60.60.20">
    <property type="entry name" value="PLAT/LH2 domain"/>
    <property type="match status" value="1"/>
</dbReference>
<dbReference type="InterPro" id="IPR001024">
    <property type="entry name" value="PLAT/LH2_dom"/>
</dbReference>
<dbReference type="SUPFAM" id="SSF57196">
    <property type="entry name" value="EGF/Laminin"/>
    <property type="match status" value="1"/>
</dbReference>
<dbReference type="Gene3D" id="2.10.25.10">
    <property type="entry name" value="Laminin"/>
    <property type="match status" value="1"/>
</dbReference>
<dbReference type="OrthoDB" id="5322100at2759"/>
<feature type="transmembrane region" description="Helical" evidence="8">
    <location>
        <begin position="2103"/>
        <end position="2124"/>
    </location>
</feature>
<evidence type="ECO:0000256" key="4">
    <source>
        <dbReference type="ARBA" id="ARBA00022989"/>
    </source>
</evidence>
<dbReference type="PANTHER" id="PTHR10877:SF150">
    <property type="entry name" value="REJ DOMAIN-CONTAINING PROTEIN"/>
    <property type="match status" value="1"/>
</dbReference>
<dbReference type="GO" id="GO:0005509">
    <property type="term" value="F:calcium ion binding"/>
    <property type="evidence" value="ECO:0007669"/>
    <property type="project" value="InterPro"/>
</dbReference>
<proteinExistence type="predicted"/>
<feature type="transmembrane region" description="Helical" evidence="8">
    <location>
        <begin position="1754"/>
        <end position="1775"/>
    </location>
</feature>
<feature type="transmembrane region" description="Helical" evidence="8">
    <location>
        <begin position="2018"/>
        <end position="2038"/>
    </location>
</feature>
<evidence type="ECO:0000259" key="10">
    <source>
        <dbReference type="PROSITE" id="PS50026"/>
    </source>
</evidence>
<feature type="transmembrane region" description="Helical" evidence="8">
    <location>
        <begin position="2479"/>
        <end position="2499"/>
    </location>
</feature>
<name>A0A8S9XKN0_APOLU</name>
<dbReference type="PROSITE" id="PS50026">
    <property type="entry name" value="EGF_3"/>
    <property type="match status" value="1"/>
</dbReference>
<comment type="subcellular location">
    <subcellularLocation>
        <location evidence="1">Cell membrane</location>
        <topology evidence="1">Multi-pass membrane protein</topology>
    </subcellularLocation>
</comment>
<feature type="transmembrane region" description="Helical" evidence="8">
    <location>
        <begin position="1635"/>
        <end position="1657"/>
    </location>
</feature>
<keyword evidence="6 7" id="KW-1015">Disulfide bond</keyword>
<dbReference type="GO" id="GO:0050982">
    <property type="term" value="P:detection of mechanical stimulus"/>
    <property type="evidence" value="ECO:0007669"/>
    <property type="project" value="TreeGrafter"/>
</dbReference>
<dbReference type="SUPFAM" id="SSF49723">
    <property type="entry name" value="Lipase/lipooxygenase domain (PLAT/LH2 domain)"/>
    <property type="match status" value="1"/>
</dbReference>
<feature type="transmembrane region" description="Helical" evidence="8">
    <location>
        <begin position="2192"/>
        <end position="2214"/>
    </location>
</feature>
<evidence type="ECO:0000256" key="6">
    <source>
        <dbReference type="ARBA" id="ARBA00023157"/>
    </source>
</evidence>
<dbReference type="CDD" id="cd00054">
    <property type="entry name" value="EGF_CA"/>
    <property type="match status" value="1"/>
</dbReference>
<comment type="caution">
    <text evidence="12">The sequence shown here is derived from an EMBL/GenBank/DDBJ whole genome shotgun (WGS) entry which is preliminary data.</text>
</comment>
<dbReference type="PROSITE" id="PS50095">
    <property type="entry name" value="PLAT"/>
    <property type="match status" value="1"/>
</dbReference>
<dbReference type="SMART" id="SM00179">
    <property type="entry name" value="EGF_CA"/>
    <property type="match status" value="1"/>
</dbReference>
<evidence type="ECO:0000259" key="11">
    <source>
        <dbReference type="PROSITE" id="PS50095"/>
    </source>
</evidence>
<reference evidence="12" key="1">
    <citation type="journal article" date="2021" name="Mol. Ecol. Resour.">
        <title>Apolygus lucorum genome provides insights into omnivorousness and mesophyll feeding.</title>
        <authorList>
            <person name="Liu Y."/>
            <person name="Liu H."/>
            <person name="Wang H."/>
            <person name="Huang T."/>
            <person name="Liu B."/>
            <person name="Yang B."/>
            <person name="Yin L."/>
            <person name="Li B."/>
            <person name="Zhang Y."/>
            <person name="Zhang S."/>
            <person name="Jiang F."/>
            <person name="Zhang X."/>
            <person name="Ren Y."/>
            <person name="Wang B."/>
            <person name="Wang S."/>
            <person name="Lu Y."/>
            <person name="Wu K."/>
            <person name="Fan W."/>
            <person name="Wang G."/>
        </authorList>
    </citation>
    <scope>NUCLEOTIDE SEQUENCE</scope>
    <source>
        <strain evidence="12">12Hb</strain>
    </source>
</reference>
<dbReference type="Pfam" id="PF08395">
    <property type="entry name" value="7tm_7"/>
    <property type="match status" value="1"/>
</dbReference>
<accession>A0A8S9XKN0</accession>
<keyword evidence="2" id="KW-1003">Cell membrane</keyword>
<keyword evidence="5 8" id="KW-0472">Membrane</keyword>
<dbReference type="PROSITE" id="PS00022">
    <property type="entry name" value="EGF_1"/>
    <property type="match status" value="1"/>
</dbReference>
<feature type="transmembrane region" description="Helical" evidence="8">
    <location>
        <begin position="1247"/>
        <end position="1269"/>
    </location>
</feature>
<gene>
    <name evidence="12" type="ORF">GE061_014549</name>
</gene>
<keyword evidence="9" id="KW-0732">Signal</keyword>
<keyword evidence="3 8" id="KW-0812">Transmembrane</keyword>
<organism evidence="12 13">
    <name type="scientific">Apolygus lucorum</name>
    <name type="common">Small green plant bug</name>
    <name type="synonym">Lygocoris lucorum</name>
    <dbReference type="NCBI Taxonomy" id="248454"/>
    <lineage>
        <taxon>Eukaryota</taxon>
        <taxon>Metazoa</taxon>
        <taxon>Ecdysozoa</taxon>
        <taxon>Arthropoda</taxon>
        <taxon>Hexapoda</taxon>
        <taxon>Insecta</taxon>
        <taxon>Pterygota</taxon>
        <taxon>Neoptera</taxon>
        <taxon>Paraneoptera</taxon>
        <taxon>Hemiptera</taxon>
        <taxon>Heteroptera</taxon>
        <taxon>Panheteroptera</taxon>
        <taxon>Cimicomorpha</taxon>
        <taxon>Miridae</taxon>
        <taxon>Mirini</taxon>
        <taxon>Apolygus</taxon>
    </lineage>
</organism>
<feature type="transmembrane region" description="Helical" evidence="8">
    <location>
        <begin position="1461"/>
        <end position="1479"/>
    </location>
</feature>
<dbReference type="EMBL" id="WIXP02000006">
    <property type="protein sequence ID" value="KAF6208808.1"/>
    <property type="molecule type" value="Genomic_DNA"/>
</dbReference>
<evidence type="ECO:0000256" key="8">
    <source>
        <dbReference type="SAM" id="Phobius"/>
    </source>
</evidence>
<feature type="transmembrane region" description="Helical" evidence="8">
    <location>
        <begin position="2449"/>
        <end position="2472"/>
    </location>
</feature>
<feature type="transmembrane region" description="Helical" evidence="8">
    <location>
        <begin position="1508"/>
        <end position="1530"/>
    </location>
</feature>
<dbReference type="InterPro" id="IPR036392">
    <property type="entry name" value="PLAT/LH2_dom_sf"/>
</dbReference>
<keyword evidence="7" id="KW-0245">EGF-like domain</keyword>
<dbReference type="InterPro" id="IPR001881">
    <property type="entry name" value="EGF-like_Ca-bd_dom"/>
</dbReference>
<dbReference type="Proteomes" id="UP000466442">
    <property type="component" value="Unassembled WGS sequence"/>
</dbReference>
<evidence type="ECO:0000313" key="13">
    <source>
        <dbReference type="Proteomes" id="UP000466442"/>
    </source>
</evidence>
<sequence>MMFHKACYVICLLLYVFYETSQNSDEGCNCGFGGLCAKDENVQRTPCSNICPLISEGFYESGDQCRTIVNHCASSPCTNGSCVPTFGGYFCECPNELVGQNCDIEGGDFKGIGLKPEIYTYYQVQPRDSTPNLFTVVYEPLADLKDKNNHYRIQMEVNISDGRSYQPKISNFLHIEVKNKCLDDAGKNPTLRDIRVCDYLPSGNVSTFTFDPSYHGLWESESLTELEGLVKIEGLGVIGRVMKVLVEVFLFDLNDENLTILLFSQTYQALTYFKFRTPHNCLIELFFTYCSNNPHRPYVHARGTNIQIDLIHRSISCFGAILIGSEWRIQRHTDSLRPLKEKDYMPIPANGTNVLEFSPRFFTSGVHMIEHARTLRGNPPHYGGTGEFKMYGRCWIMIVTESPIVLVEGGLDQSVSCFRPMVLQLININPDIDIKEIRFAQKCNDTSDIECKFRYIEAPIITKGATKCQTYIRFEIEIWVPITKELDILPVHVHFIESPASLSIECLYNCFPIDPELRTILVATSKRFVTFPVKWEVRRAVISYLEEVKERDGEIRAFVSRSTRIIRINSNRFTGEESVIKTWGLFDVFIPGTTAQARVQIPCEDMKVNINTFNLEISRPGTIVFRSSYIEPYPSPPVVYRIMIENGGYLVEVLESNYEEDLHFTVFTDTVALCVYNAYSHAACGPLHYVEVDFKPMLTIEHLKSVYESGDYYNFFRKAFIYFLTNIKVTEDSSTGEQMREWNVTILERLVVMRLVNKVPRIAGKSKLEYALHCAVMNMYGPYNKLEGLPEFNEISVVQDLDEAVSFLQLRHECLSTILRTTKARYDLAVKYRDHPYGAFDYGTFRRLILDGLTLAYLQGNVKIEFRDPLPRIDRKNLAGTSAFWNWKSEALTRRSYNATLKLLSYSTVLFFGIITYGHHYTRIWAVRTTYIGILDAINKTAAKERVEKENFNDCADYIFGRGYNSGVPEDHWPELFEVELPPYNIDWEYLELALVAMAMKNRQGDKSVAPSLTLEMRTQDGTIIQNLPDSKPLSIALPRMENGELVEESVYALFRFEDTLTINDTELRQSSHLILAYKITLPVEFDTWNVSVRMFGPKIPMKMKVFDQVPDSESLEATPDLQPLSDNTSNLITIQIAPSTGNQFVPLIFYLGITRPSKHDSILSGSHSFFLQSHVEVCIQQTLATPPGPTQICKGRRKNINPLTASRTITCTCPSLGTYTAMLLPIRILKIMLDEIPYVQPYLFNGYNAVIVCIVALFIVSLFIFSFLRDHINNQYQDSFVILDDNYPTDDFVFVVGIFTGLYLKGGTSSKIAIKLIGSRSCSRVHVISKLQRNALSTGQDDWFLMTMNRPLGTLMSVHFWQDHHDLTGWYCERIKVYDIYDEREYLVNVNKWIIASVSDDMPQVEMIKVQSVTSNIVKEEGAQQETHSFFANYTRELQNTHPVLCFFIMHKRYLCSYEFKCYILIINILSIYMWIWFFQEVGYEWTHGKYLDPVSTLRLVGLSKTLFIWAFWAALLSHAVTFLLDYLYRFSHLSKLVQGRTTHPSYEWSGNWIAPHRRKSRKSKFSLSGLRMSVAGLYLSQSESISTTKHPDPFSSRHKWMSYVCLAVGPCQFRCVDVGSEIIALKTKHTIRFVRVTSLVIIAVLFSSLVVIEFYTEYQRKSRTCLVVVLLAIFLDALFISPILILLTSAIAFFIFKMNNEEKNWLSEERHIPRVPRIFAIDYVEIAMHKEYKPLLSSEIEDKRKQKFIRIIIHKALFHLVSLITMIVCVQLLENKQVLGTYYMTRAVKDSFMYTSHPRLKGSMRNINQVYNIESAVEYVSNTIADYSGVWQNGKEIGGSAKVPNVRWTFDYFGQGISATNFMVLLIYKDRQLVVPYEFSDYFIHANGPYTENVVITESVVVSDRELNYTIVSNNWIHGRTGTYYPFSGHRRAIPLIPWEEYSTTVKILMDEITNKCEDGCRALVISTNYIYPYVQYIMTVDVIFEFHQSGMTAPRIQVSGFKIGKLDTRLSPLRVILLCLFLLFAFYTIAMICRRGAKDYFQDLSNITKYLAFIALAIVVFFHAVRTPLKYSYIHQLFESSNSEYIDVHSVYAYEDFDSYALLFVFTILLIDFLLITSRFVGSEWLKSFSVSCIRVSILSNILEQYFVLMVREAAQMENHSYGYYLILVYTRQIPVLKQNSGRLDHVTLFYSTVILLTIMSRGLTAIIIYLSLKAKTDTSLPVTKYIEILKKKPDQPKPSERYRKLKVKELSSHSRSSAMGYREEAFSHLLLILSPFGFFPFKWKHGQLELTVLPSCMTSMNTAVTDSVGDEKRSLVKKFVRLHNRLVDNSCVLNELFELQILMILAIDLMIIVGMLFVWCLVLLQGEELQFDIFVTVMLLKILVALLNMFYCCDSVMKQCMTSMNTAVTDSARDEKRSLVKKFVRLHNRLVDNSCVLNESFELQILMILAIDLMIIVGMLFVWCLVLLQGEELQFDIFVAVMLLKILVAHLNMFYCCDSVMKQSEKFTNILANFGLDEVGGQGEIHKASQQSIIMHFIIGKKLKFTTYGGIVLDYRLLLSLTATCVTYLMILLQFNERSACVPSETSFNETRV</sequence>
<evidence type="ECO:0000313" key="12">
    <source>
        <dbReference type="EMBL" id="KAF6208808.1"/>
    </source>
</evidence>
<feature type="domain" description="EGF-like" evidence="10">
    <location>
        <begin position="68"/>
        <end position="103"/>
    </location>
</feature>
<feature type="signal peptide" evidence="9">
    <location>
        <begin position="1"/>
        <end position="22"/>
    </location>
</feature>
<evidence type="ECO:0008006" key="14">
    <source>
        <dbReference type="Google" id="ProtNLM"/>
    </source>
</evidence>
<dbReference type="GO" id="GO:0005886">
    <property type="term" value="C:plasma membrane"/>
    <property type="evidence" value="ECO:0007669"/>
    <property type="project" value="UniProtKB-SubCell"/>
</dbReference>
<feature type="domain" description="PLAT" evidence="11">
    <location>
        <begin position="1293"/>
        <end position="1409"/>
    </location>
</feature>
<evidence type="ECO:0000256" key="5">
    <source>
        <dbReference type="ARBA" id="ARBA00023136"/>
    </source>
</evidence>
<feature type="disulfide bond" evidence="7">
    <location>
        <begin position="72"/>
        <end position="82"/>
    </location>
</feature>
<evidence type="ECO:0000256" key="9">
    <source>
        <dbReference type="SAM" id="SignalP"/>
    </source>
</evidence>
<evidence type="ECO:0000256" key="3">
    <source>
        <dbReference type="ARBA" id="ARBA00022692"/>
    </source>
</evidence>
<evidence type="ECO:0000256" key="1">
    <source>
        <dbReference type="ARBA" id="ARBA00004651"/>
    </source>
</evidence>
<dbReference type="InterPro" id="IPR000742">
    <property type="entry name" value="EGF"/>
</dbReference>
<feature type="disulfide bond" evidence="7">
    <location>
        <begin position="93"/>
        <end position="102"/>
    </location>
</feature>
<dbReference type="PANTHER" id="PTHR10877">
    <property type="entry name" value="POLYCYSTIN FAMILY MEMBER"/>
    <property type="match status" value="1"/>
</dbReference>
<keyword evidence="4 8" id="KW-1133">Transmembrane helix</keyword>
<evidence type="ECO:0000256" key="7">
    <source>
        <dbReference type="PROSITE-ProRule" id="PRU00076"/>
    </source>
</evidence>
<feature type="transmembrane region" description="Helical" evidence="8">
    <location>
        <begin position="2375"/>
        <end position="2395"/>
    </location>
</feature>
<comment type="caution">
    <text evidence="7">Lacks conserved residue(s) required for the propagation of feature annotation.</text>
</comment>
<keyword evidence="13" id="KW-1185">Reference proteome</keyword>
<feature type="transmembrane region" description="Helical" evidence="8">
    <location>
        <begin position="2050"/>
        <end position="2068"/>
    </location>
</feature>
<evidence type="ECO:0000256" key="2">
    <source>
        <dbReference type="ARBA" id="ARBA00022475"/>
    </source>
</evidence>
<feature type="transmembrane region" description="Helical" evidence="8">
    <location>
        <begin position="2345"/>
        <end position="2368"/>
    </location>
</feature>
<dbReference type="InterPro" id="IPR051223">
    <property type="entry name" value="Polycystin"/>
</dbReference>
<feature type="transmembrane region" description="Helical" evidence="8">
    <location>
        <begin position="1669"/>
        <end position="1698"/>
    </location>
</feature>
<dbReference type="GO" id="GO:0050909">
    <property type="term" value="P:sensory perception of taste"/>
    <property type="evidence" value="ECO:0007669"/>
    <property type="project" value="InterPro"/>
</dbReference>
<dbReference type="InterPro" id="IPR013604">
    <property type="entry name" value="7TM_chemorcpt"/>
</dbReference>
<protein>
    <recommendedName>
        <fullName evidence="14">EGF-like domain-containing protein</fullName>
    </recommendedName>
</protein>
<dbReference type="Pfam" id="PF01477">
    <property type="entry name" value="PLAT"/>
    <property type="match status" value="1"/>
</dbReference>